<dbReference type="HAMAP" id="MF_02071">
    <property type="entry name" value="RlpA"/>
    <property type="match status" value="1"/>
</dbReference>
<reference evidence="4 5" key="1">
    <citation type="submission" date="2020-08" db="EMBL/GenBank/DDBJ databases">
        <title>Genomic Encyclopedia of Type Strains, Phase IV (KMG-IV): sequencing the most valuable type-strain genomes for metagenomic binning, comparative biology and taxonomic classification.</title>
        <authorList>
            <person name="Goeker M."/>
        </authorList>
    </citation>
    <scope>NUCLEOTIDE SEQUENCE [LARGE SCALE GENOMIC DNA]</scope>
    <source>
        <strain evidence="4 5">DSM 24105</strain>
    </source>
</reference>
<evidence type="ECO:0000256" key="2">
    <source>
        <dbReference type="SAM" id="MobiDB-lite"/>
    </source>
</evidence>
<dbReference type="EMBL" id="JACIDN010000003">
    <property type="protein sequence ID" value="MBB3902310.1"/>
    <property type="molecule type" value="Genomic_DNA"/>
</dbReference>
<sequence>MDPGAASSLELCIHKLSRAYWNEYEIYPFVKSFIDLRIRAVMKFARRHIFESLTFGVVTIVSLSIAPSVSAQTTANTQRPPTFAFPEVQSMIPTGDPKATGSTKSEATATTVSRSRGRQISSGRATYYEHPGRTASGEPYNPNGLTAAHHSLPFGTRVTVVNKTNGRAVVVRITDRTNQKTNARRPYVIDLSRRSAHAIGISSVGMVALYQAD</sequence>
<dbReference type="PANTHER" id="PTHR34183:SF8">
    <property type="entry name" value="ENDOLYTIC PEPTIDOGLYCAN TRANSGLYCOSYLASE RLPA-RELATED"/>
    <property type="match status" value="1"/>
</dbReference>
<dbReference type="Gene3D" id="2.40.40.10">
    <property type="entry name" value="RlpA-like domain"/>
    <property type="match status" value="1"/>
</dbReference>
<dbReference type="AlphaFoldDB" id="A0A7W6AJ45"/>
<dbReference type="EC" id="4.2.2.-" evidence="1"/>
<feature type="domain" description="RlpA-like protein double-psi beta-barrel" evidence="3">
    <location>
        <begin position="121"/>
        <end position="207"/>
    </location>
</feature>
<dbReference type="PANTHER" id="PTHR34183">
    <property type="entry name" value="ENDOLYTIC PEPTIDOGLYCAN TRANSGLYCOSYLASE RLPA"/>
    <property type="match status" value="1"/>
</dbReference>
<evidence type="ECO:0000256" key="1">
    <source>
        <dbReference type="HAMAP-Rule" id="MF_02071"/>
    </source>
</evidence>
<dbReference type="InterPro" id="IPR036908">
    <property type="entry name" value="RlpA-like_sf"/>
</dbReference>
<dbReference type="InterPro" id="IPR009009">
    <property type="entry name" value="RlpA-like_DPBB"/>
</dbReference>
<accession>A0A7W6AJ45</accession>
<protein>
    <recommendedName>
        <fullName evidence="1">Endolytic peptidoglycan transglycosylase RlpA</fullName>
        <ecNumber evidence="1">4.2.2.-</ecNumber>
    </recommendedName>
</protein>
<dbReference type="CDD" id="cd22268">
    <property type="entry name" value="DPBB_RlpA-like"/>
    <property type="match status" value="1"/>
</dbReference>
<proteinExistence type="inferred from homology"/>
<gene>
    <name evidence="1" type="primary">rlpA</name>
    <name evidence="4" type="ORF">GGR33_001805</name>
</gene>
<evidence type="ECO:0000313" key="5">
    <source>
        <dbReference type="Proteomes" id="UP000517759"/>
    </source>
</evidence>
<dbReference type="Proteomes" id="UP000517759">
    <property type="component" value="Unassembled WGS sequence"/>
</dbReference>
<evidence type="ECO:0000259" key="3">
    <source>
        <dbReference type="Pfam" id="PF03330"/>
    </source>
</evidence>
<dbReference type="GO" id="GO:0000270">
    <property type="term" value="P:peptidoglycan metabolic process"/>
    <property type="evidence" value="ECO:0007669"/>
    <property type="project" value="UniProtKB-UniRule"/>
</dbReference>
<dbReference type="Pfam" id="PF03330">
    <property type="entry name" value="DPBB_1"/>
    <property type="match status" value="1"/>
</dbReference>
<comment type="similarity">
    <text evidence="1">Belongs to the RlpA family.</text>
</comment>
<keyword evidence="1" id="KW-0961">Cell wall biogenesis/degradation</keyword>
<keyword evidence="1" id="KW-0456">Lyase</keyword>
<keyword evidence="4" id="KW-0378">Hydrolase</keyword>
<dbReference type="RefSeq" id="WP_425488758.1">
    <property type="nucleotide sequence ID" value="NZ_BSPG01000001.1"/>
</dbReference>
<name>A0A7W6AJ45_9HYPH</name>
<evidence type="ECO:0000313" key="4">
    <source>
        <dbReference type="EMBL" id="MBB3902310.1"/>
    </source>
</evidence>
<feature type="region of interest" description="Disordered" evidence="2">
    <location>
        <begin position="88"/>
        <end position="124"/>
    </location>
</feature>
<feature type="compositionally biased region" description="Polar residues" evidence="2">
    <location>
        <begin position="100"/>
        <end position="112"/>
    </location>
</feature>
<organism evidence="4 5">
    <name type="scientific">Methylobacterium brachythecii</name>
    <dbReference type="NCBI Taxonomy" id="1176177"/>
    <lineage>
        <taxon>Bacteria</taxon>
        <taxon>Pseudomonadati</taxon>
        <taxon>Pseudomonadota</taxon>
        <taxon>Alphaproteobacteria</taxon>
        <taxon>Hyphomicrobiales</taxon>
        <taxon>Methylobacteriaceae</taxon>
        <taxon>Methylobacterium</taxon>
    </lineage>
</organism>
<comment type="function">
    <text evidence="1">Lytic transglycosylase with a strong preference for naked glycan strands that lack stem peptides.</text>
</comment>
<dbReference type="InterPro" id="IPR034718">
    <property type="entry name" value="RlpA"/>
</dbReference>
<dbReference type="GO" id="GO:0071555">
    <property type="term" value="P:cell wall organization"/>
    <property type="evidence" value="ECO:0007669"/>
    <property type="project" value="UniProtKB-KW"/>
</dbReference>
<dbReference type="SUPFAM" id="SSF50685">
    <property type="entry name" value="Barwin-like endoglucanases"/>
    <property type="match status" value="1"/>
</dbReference>
<dbReference type="GO" id="GO:0008932">
    <property type="term" value="F:lytic endotransglycosylase activity"/>
    <property type="evidence" value="ECO:0007669"/>
    <property type="project" value="UniProtKB-UniRule"/>
</dbReference>
<keyword evidence="4" id="KW-0449">Lipoprotein</keyword>
<comment type="caution">
    <text evidence="4">The sequence shown here is derived from an EMBL/GenBank/DDBJ whole genome shotgun (WGS) entry which is preliminary data.</text>
</comment>
<dbReference type="GO" id="GO:0016787">
    <property type="term" value="F:hydrolase activity"/>
    <property type="evidence" value="ECO:0007669"/>
    <property type="project" value="UniProtKB-KW"/>
</dbReference>